<comment type="caution">
    <text evidence="2">The sequence shown here is derived from an EMBL/GenBank/DDBJ whole genome shotgun (WGS) entry which is preliminary data.</text>
</comment>
<reference evidence="2" key="2">
    <citation type="submission" date="2021-09" db="EMBL/GenBank/DDBJ databases">
        <authorList>
            <person name="Jia N."/>
            <person name="Wang J."/>
            <person name="Shi W."/>
            <person name="Du L."/>
            <person name="Sun Y."/>
            <person name="Zhan W."/>
            <person name="Jiang J."/>
            <person name="Wang Q."/>
            <person name="Zhang B."/>
            <person name="Ji P."/>
            <person name="Sakyi L.B."/>
            <person name="Cui X."/>
            <person name="Yuan T."/>
            <person name="Jiang B."/>
            <person name="Yang W."/>
            <person name="Lam T.T.-Y."/>
            <person name="Chang Q."/>
            <person name="Ding S."/>
            <person name="Wang X."/>
            <person name="Zhu J."/>
            <person name="Ruan X."/>
            <person name="Zhao L."/>
            <person name="Wei J."/>
            <person name="Que T."/>
            <person name="Du C."/>
            <person name="Cheng J."/>
            <person name="Dai P."/>
            <person name="Han X."/>
            <person name="Huang E."/>
            <person name="Gao Y."/>
            <person name="Liu J."/>
            <person name="Shao H."/>
            <person name="Ye R."/>
            <person name="Li L."/>
            <person name="Wei W."/>
            <person name="Wang X."/>
            <person name="Wang C."/>
            <person name="Huo Q."/>
            <person name="Li W."/>
            <person name="Guo W."/>
            <person name="Chen H."/>
            <person name="Chen S."/>
            <person name="Zhou L."/>
            <person name="Zhou L."/>
            <person name="Ni X."/>
            <person name="Tian J."/>
            <person name="Zhou Y."/>
            <person name="Sheng Y."/>
            <person name="Liu T."/>
            <person name="Pan Y."/>
            <person name="Xia L."/>
            <person name="Li J."/>
            <person name="Zhao F."/>
            <person name="Cao W."/>
        </authorList>
    </citation>
    <scope>NUCLEOTIDE SEQUENCE</scope>
    <source>
        <strain evidence="2">Rmic-2018</strain>
        <tissue evidence="2">Larvae</tissue>
    </source>
</reference>
<gene>
    <name evidence="2" type="ORF">HPB51_015707</name>
</gene>
<keyword evidence="3" id="KW-1185">Reference proteome</keyword>
<evidence type="ECO:0000313" key="3">
    <source>
        <dbReference type="Proteomes" id="UP000821866"/>
    </source>
</evidence>
<proteinExistence type="predicted"/>
<reference evidence="2" key="1">
    <citation type="journal article" date="2020" name="Cell">
        <title>Large-Scale Comparative Analyses of Tick Genomes Elucidate Their Genetic Diversity and Vector Capacities.</title>
        <authorList>
            <consortium name="Tick Genome and Microbiome Consortium (TIGMIC)"/>
            <person name="Jia N."/>
            <person name="Wang J."/>
            <person name="Shi W."/>
            <person name="Du L."/>
            <person name="Sun Y."/>
            <person name="Zhan W."/>
            <person name="Jiang J.F."/>
            <person name="Wang Q."/>
            <person name="Zhang B."/>
            <person name="Ji P."/>
            <person name="Bell-Sakyi L."/>
            <person name="Cui X.M."/>
            <person name="Yuan T.T."/>
            <person name="Jiang B.G."/>
            <person name="Yang W.F."/>
            <person name="Lam T.T."/>
            <person name="Chang Q.C."/>
            <person name="Ding S.J."/>
            <person name="Wang X.J."/>
            <person name="Zhu J.G."/>
            <person name="Ruan X.D."/>
            <person name="Zhao L."/>
            <person name="Wei J.T."/>
            <person name="Ye R.Z."/>
            <person name="Que T.C."/>
            <person name="Du C.H."/>
            <person name="Zhou Y.H."/>
            <person name="Cheng J.X."/>
            <person name="Dai P.F."/>
            <person name="Guo W.B."/>
            <person name="Han X.H."/>
            <person name="Huang E.J."/>
            <person name="Li L.F."/>
            <person name="Wei W."/>
            <person name="Gao Y.C."/>
            <person name="Liu J.Z."/>
            <person name="Shao H.Z."/>
            <person name="Wang X."/>
            <person name="Wang C.C."/>
            <person name="Yang T.C."/>
            <person name="Huo Q.B."/>
            <person name="Li W."/>
            <person name="Chen H.Y."/>
            <person name="Chen S.E."/>
            <person name="Zhou L.G."/>
            <person name="Ni X.B."/>
            <person name="Tian J.H."/>
            <person name="Sheng Y."/>
            <person name="Liu T."/>
            <person name="Pan Y.S."/>
            <person name="Xia L.Y."/>
            <person name="Li J."/>
            <person name="Zhao F."/>
            <person name="Cao W.C."/>
        </authorList>
    </citation>
    <scope>NUCLEOTIDE SEQUENCE</scope>
    <source>
        <strain evidence="2">Rmic-2018</strain>
    </source>
</reference>
<accession>A0A9J6D5Q4</accession>
<organism evidence="2 3">
    <name type="scientific">Rhipicephalus microplus</name>
    <name type="common">Cattle tick</name>
    <name type="synonym">Boophilus microplus</name>
    <dbReference type="NCBI Taxonomy" id="6941"/>
    <lineage>
        <taxon>Eukaryota</taxon>
        <taxon>Metazoa</taxon>
        <taxon>Ecdysozoa</taxon>
        <taxon>Arthropoda</taxon>
        <taxon>Chelicerata</taxon>
        <taxon>Arachnida</taxon>
        <taxon>Acari</taxon>
        <taxon>Parasitiformes</taxon>
        <taxon>Ixodida</taxon>
        <taxon>Ixodoidea</taxon>
        <taxon>Ixodidae</taxon>
        <taxon>Rhipicephalinae</taxon>
        <taxon>Rhipicephalus</taxon>
        <taxon>Boophilus</taxon>
    </lineage>
</organism>
<feature type="compositionally biased region" description="Polar residues" evidence="1">
    <location>
        <begin position="1"/>
        <end position="14"/>
    </location>
</feature>
<name>A0A9J6D5Q4_RHIMP</name>
<dbReference type="AlphaFoldDB" id="A0A9J6D5Q4"/>
<evidence type="ECO:0000256" key="1">
    <source>
        <dbReference type="SAM" id="MobiDB-lite"/>
    </source>
</evidence>
<dbReference type="Proteomes" id="UP000821866">
    <property type="component" value="Chromosome 9"/>
</dbReference>
<protein>
    <submittedName>
        <fullName evidence="2">Uncharacterized protein</fullName>
    </submittedName>
</protein>
<feature type="region of interest" description="Disordered" evidence="1">
    <location>
        <begin position="1"/>
        <end position="46"/>
    </location>
</feature>
<dbReference type="EMBL" id="JABSTU010000011">
    <property type="protein sequence ID" value="KAH8009384.1"/>
    <property type="molecule type" value="Genomic_DNA"/>
</dbReference>
<evidence type="ECO:0000313" key="2">
    <source>
        <dbReference type="EMBL" id="KAH8009384.1"/>
    </source>
</evidence>
<sequence>MPQQIAMEGTTSPLRNYKETDGSPFQKGGKNRARSHTQPASLERNEARQRRLTLLYDASQLRADCRRCHVVTIESSCDRELASTCKPAARTGFSPL</sequence>